<dbReference type="GO" id="GO:0003677">
    <property type="term" value="F:DNA binding"/>
    <property type="evidence" value="ECO:0007669"/>
    <property type="project" value="UniProtKB-KW"/>
</dbReference>
<feature type="domain" description="HTH hxlR-type" evidence="4">
    <location>
        <begin position="10"/>
        <end position="109"/>
    </location>
</feature>
<dbReference type="Gene3D" id="1.10.10.10">
    <property type="entry name" value="Winged helix-like DNA-binding domain superfamily/Winged helix DNA-binding domain"/>
    <property type="match status" value="1"/>
</dbReference>
<name>A0A1F6DFI3_9BACT</name>
<dbReference type="PANTHER" id="PTHR33204">
    <property type="entry name" value="TRANSCRIPTIONAL REGULATOR, MARR FAMILY"/>
    <property type="match status" value="1"/>
</dbReference>
<evidence type="ECO:0000259" key="4">
    <source>
        <dbReference type="PROSITE" id="PS51118"/>
    </source>
</evidence>
<protein>
    <recommendedName>
        <fullName evidence="4">HTH hxlR-type domain-containing protein</fullName>
    </recommendedName>
</protein>
<accession>A0A1F6DFI3</accession>
<evidence type="ECO:0000313" key="5">
    <source>
        <dbReference type="EMBL" id="OGG60087.1"/>
    </source>
</evidence>
<sequence length="126" mass="14576">MKRMDIKSHCPINFTLEVVGDPWSLLILRDIAFFEKNTFKDFLESSERITTNILTNRLFMLEKNGILTKEPHPTDLRSSLYTLTKKGHGLIPLLIAMVKWGTKHDPHSTGHAYKNSFQEFKKNQAC</sequence>
<evidence type="ECO:0000256" key="1">
    <source>
        <dbReference type="ARBA" id="ARBA00023015"/>
    </source>
</evidence>
<dbReference type="SUPFAM" id="SSF46785">
    <property type="entry name" value="Winged helix' DNA-binding domain"/>
    <property type="match status" value="1"/>
</dbReference>
<dbReference type="AlphaFoldDB" id="A0A1F6DFI3"/>
<dbReference type="Proteomes" id="UP000178794">
    <property type="component" value="Unassembled WGS sequence"/>
</dbReference>
<dbReference type="InterPro" id="IPR036388">
    <property type="entry name" value="WH-like_DNA-bd_sf"/>
</dbReference>
<evidence type="ECO:0000256" key="2">
    <source>
        <dbReference type="ARBA" id="ARBA00023125"/>
    </source>
</evidence>
<dbReference type="PANTHER" id="PTHR33204:SF37">
    <property type="entry name" value="HTH-TYPE TRANSCRIPTIONAL REGULATOR YODB"/>
    <property type="match status" value="1"/>
</dbReference>
<gene>
    <name evidence="5" type="ORF">A3C89_01350</name>
</gene>
<proteinExistence type="predicted"/>
<dbReference type="InterPro" id="IPR036390">
    <property type="entry name" value="WH_DNA-bd_sf"/>
</dbReference>
<keyword evidence="2" id="KW-0238">DNA-binding</keyword>
<dbReference type="PROSITE" id="PS51118">
    <property type="entry name" value="HTH_HXLR"/>
    <property type="match status" value="1"/>
</dbReference>
<evidence type="ECO:0000313" key="6">
    <source>
        <dbReference type="Proteomes" id="UP000178794"/>
    </source>
</evidence>
<keyword evidence="3" id="KW-0804">Transcription</keyword>
<dbReference type="EMBL" id="MFLF01000010">
    <property type="protein sequence ID" value="OGG60087.1"/>
    <property type="molecule type" value="Genomic_DNA"/>
</dbReference>
<dbReference type="Pfam" id="PF01638">
    <property type="entry name" value="HxlR"/>
    <property type="match status" value="1"/>
</dbReference>
<comment type="caution">
    <text evidence="5">The sequence shown here is derived from an EMBL/GenBank/DDBJ whole genome shotgun (WGS) entry which is preliminary data.</text>
</comment>
<reference evidence="5 6" key="1">
    <citation type="journal article" date="2016" name="Nat. Commun.">
        <title>Thousands of microbial genomes shed light on interconnected biogeochemical processes in an aquifer system.</title>
        <authorList>
            <person name="Anantharaman K."/>
            <person name="Brown C.T."/>
            <person name="Hug L.A."/>
            <person name="Sharon I."/>
            <person name="Castelle C.J."/>
            <person name="Probst A.J."/>
            <person name="Thomas B.C."/>
            <person name="Singh A."/>
            <person name="Wilkins M.J."/>
            <person name="Karaoz U."/>
            <person name="Brodie E.L."/>
            <person name="Williams K.H."/>
            <person name="Hubbard S.S."/>
            <person name="Banfield J.F."/>
        </authorList>
    </citation>
    <scope>NUCLEOTIDE SEQUENCE [LARGE SCALE GENOMIC DNA]</scope>
</reference>
<organism evidence="5 6">
    <name type="scientific">Candidatus Kaiserbacteria bacterium RIFCSPHIGHO2_02_FULL_50_50</name>
    <dbReference type="NCBI Taxonomy" id="1798492"/>
    <lineage>
        <taxon>Bacteria</taxon>
        <taxon>Candidatus Kaiseribacteriota</taxon>
    </lineage>
</organism>
<dbReference type="InterPro" id="IPR002577">
    <property type="entry name" value="HTH_HxlR"/>
</dbReference>
<dbReference type="STRING" id="1798492.A3C89_01350"/>
<keyword evidence="1" id="KW-0805">Transcription regulation</keyword>
<evidence type="ECO:0000256" key="3">
    <source>
        <dbReference type="ARBA" id="ARBA00023163"/>
    </source>
</evidence>